<dbReference type="EMBL" id="CP123751">
    <property type="protein sequence ID" value="WHQ80655.1"/>
    <property type="molecule type" value="Genomic_DNA"/>
</dbReference>
<protein>
    <submittedName>
        <fullName evidence="2">ArpU family phage packaging/lysis transcriptional regulator</fullName>
    </submittedName>
</protein>
<evidence type="ECO:0000313" key="3">
    <source>
        <dbReference type="Proteomes" id="UP001238155"/>
    </source>
</evidence>
<name>A0AAJ6FU38_9LACO</name>
<evidence type="ECO:0000313" key="2">
    <source>
        <dbReference type="EMBL" id="WHQ80655.1"/>
    </source>
</evidence>
<dbReference type="RefSeq" id="WP_283534849.1">
    <property type="nucleotide sequence ID" value="NZ_CP123751.1"/>
</dbReference>
<gene>
    <name evidence="2" type="ORF">QFF56_02940</name>
</gene>
<proteinExistence type="predicted"/>
<dbReference type="AlphaFoldDB" id="A0AAJ6FU38"/>
<accession>A0AAJ6FU38</accession>
<organism evidence="2 3">
    <name type="scientific">Ligilactobacillus animalis</name>
    <dbReference type="NCBI Taxonomy" id="1605"/>
    <lineage>
        <taxon>Bacteria</taxon>
        <taxon>Bacillati</taxon>
        <taxon>Bacillota</taxon>
        <taxon>Bacilli</taxon>
        <taxon>Lactobacillales</taxon>
        <taxon>Lactobacillaceae</taxon>
        <taxon>Ligilactobacillus</taxon>
    </lineage>
</organism>
<reference evidence="2" key="1">
    <citation type="submission" date="2023-04" db="EMBL/GenBank/DDBJ databases">
        <title>Four porcine-derived lactic acid bacteria strains analyses and their evaluation as potential probiotics based on genomics.</title>
        <authorList>
            <person name="Niu D."/>
        </authorList>
    </citation>
    <scope>NUCLEOTIDE SEQUENCE</scope>
    <source>
        <strain evidence="2">ZSB1</strain>
    </source>
</reference>
<feature type="coiled-coil region" evidence="1">
    <location>
        <begin position="115"/>
        <end position="142"/>
    </location>
</feature>
<keyword evidence="1" id="KW-0175">Coiled coil</keyword>
<dbReference type="InterPro" id="IPR006524">
    <property type="entry name" value="ArpU-like"/>
</dbReference>
<sequence>MELDLKKVQEFQLQFDRMEVDTIETAAKVRKFFKQDYPKLIRWAGVSGSYIKSPVMSDEPRSPSFGNRAEEKMDKRIYAQQTLASVGKAIDVISEESRRILIGVYAENKDAWSMCEMLGRERSRYQQKKRKAENEFADAFETCCLWWKDLHVYKKIDVQ</sequence>
<evidence type="ECO:0000256" key="1">
    <source>
        <dbReference type="SAM" id="Coils"/>
    </source>
</evidence>
<dbReference type="Proteomes" id="UP001238155">
    <property type="component" value="Chromosome"/>
</dbReference>
<dbReference type="NCBIfam" id="TIGR01637">
    <property type="entry name" value="phage_arpU"/>
    <property type="match status" value="1"/>
</dbReference>